<evidence type="ECO:0000256" key="4">
    <source>
        <dbReference type="ARBA" id="ARBA00022989"/>
    </source>
</evidence>
<dbReference type="InterPro" id="IPR007168">
    <property type="entry name" value="Phageshock_PspC_N"/>
</dbReference>
<dbReference type="InterPro" id="IPR052027">
    <property type="entry name" value="PspC"/>
</dbReference>
<feature type="transmembrane region" description="Helical" evidence="6">
    <location>
        <begin position="112"/>
        <end position="132"/>
    </location>
</feature>
<evidence type="ECO:0000313" key="8">
    <source>
        <dbReference type="EMBL" id="OGM78912.1"/>
    </source>
</evidence>
<name>A0A1F8CRK3_9BACT</name>
<feature type="transmembrane region" description="Helical" evidence="6">
    <location>
        <begin position="44"/>
        <end position="68"/>
    </location>
</feature>
<dbReference type="PANTHER" id="PTHR33885:SF3">
    <property type="entry name" value="PHAGE SHOCK PROTEIN C"/>
    <property type="match status" value="1"/>
</dbReference>
<evidence type="ECO:0000256" key="3">
    <source>
        <dbReference type="ARBA" id="ARBA00022692"/>
    </source>
</evidence>
<dbReference type="STRING" id="1802538.A2382_03400"/>
<evidence type="ECO:0000256" key="6">
    <source>
        <dbReference type="SAM" id="Phobius"/>
    </source>
</evidence>
<keyword evidence="3 6" id="KW-0812">Transmembrane</keyword>
<gene>
    <name evidence="8" type="ORF">A2382_03400</name>
</gene>
<keyword evidence="5 6" id="KW-0472">Membrane</keyword>
<dbReference type="PANTHER" id="PTHR33885">
    <property type="entry name" value="PHAGE SHOCK PROTEIN C"/>
    <property type="match status" value="1"/>
</dbReference>
<dbReference type="GO" id="GO:0005886">
    <property type="term" value="C:plasma membrane"/>
    <property type="evidence" value="ECO:0007669"/>
    <property type="project" value="UniProtKB-SubCell"/>
</dbReference>
<feature type="transmembrane region" description="Helical" evidence="6">
    <location>
        <begin position="138"/>
        <end position="155"/>
    </location>
</feature>
<evidence type="ECO:0000259" key="7">
    <source>
        <dbReference type="Pfam" id="PF04024"/>
    </source>
</evidence>
<feature type="domain" description="Phage shock protein PspC N-terminal" evidence="7">
    <location>
        <begin position="14"/>
        <end position="71"/>
    </location>
</feature>
<evidence type="ECO:0000256" key="2">
    <source>
        <dbReference type="ARBA" id="ARBA00022475"/>
    </source>
</evidence>
<dbReference type="Pfam" id="PF04024">
    <property type="entry name" value="PspC"/>
    <property type="match status" value="1"/>
</dbReference>
<dbReference type="AlphaFoldDB" id="A0A1F8CRK3"/>
<evidence type="ECO:0000256" key="1">
    <source>
        <dbReference type="ARBA" id="ARBA00004162"/>
    </source>
</evidence>
<proteinExistence type="predicted"/>
<accession>A0A1F8CRK3</accession>
<dbReference type="EMBL" id="MGHY01000025">
    <property type="protein sequence ID" value="OGM78912.1"/>
    <property type="molecule type" value="Genomic_DNA"/>
</dbReference>
<comment type="caution">
    <text evidence="8">The sequence shown here is derived from an EMBL/GenBank/DDBJ whole genome shotgun (WGS) entry which is preliminary data.</text>
</comment>
<dbReference type="Proteomes" id="UP000178999">
    <property type="component" value="Unassembled WGS sequence"/>
</dbReference>
<evidence type="ECO:0000313" key="9">
    <source>
        <dbReference type="Proteomes" id="UP000178999"/>
    </source>
</evidence>
<keyword evidence="4 6" id="KW-1133">Transmembrane helix</keyword>
<reference evidence="8 9" key="1">
    <citation type="journal article" date="2016" name="Nat. Commun.">
        <title>Thousands of microbial genomes shed light on interconnected biogeochemical processes in an aquifer system.</title>
        <authorList>
            <person name="Anantharaman K."/>
            <person name="Brown C.T."/>
            <person name="Hug L.A."/>
            <person name="Sharon I."/>
            <person name="Castelle C.J."/>
            <person name="Probst A.J."/>
            <person name="Thomas B.C."/>
            <person name="Singh A."/>
            <person name="Wilkins M.J."/>
            <person name="Karaoz U."/>
            <person name="Brodie E.L."/>
            <person name="Williams K.H."/>
            <person name="Hubbard S.S."/>
            <person name="Banfield J.F."/>
        </authorList>
    </citation>
    <scope>NUCLEOTIDE SEQUENCE [LARGE SCALE GENOMIC DNA]</scope>
</reference>
<keyword evidence="2" id="KW-1003">Cell membrane</keyword>
<comment type="subcellular location">
    <subcellularLocation>
        <location evidence="1">Cell membrane</location>
        <topology evidence="1">Single-pass membrane protein</topology>
    </subcellularLocation>
</comment>
<protein>
    <recommendedName>
        <fullName evidence="7">Phage shock protein PspC N-terminal domain-containing protein</fullName>
    </recommendedName>
</protein>
<organism evidence="8 9">
    <name type="scientific">Candidatus Woesebacteria bacterium RIFOXYB1_FULL_38_16</name>
    <dbReference type="NCBI Taxonomy" id="1802538"/>
    <lineage>
        <taxon>Bacteria</taxon>
        <taxon>Candidatus Woeseibacteriota</taxon>
    </lineage>
</organism>
<sequence>MKTSKKASSASHPQRLYRSEADRVVGGVAAGIADYLNIDPVLIRLAFVVITLAGGSGVLVYLVLWLVIPSETQETIISEENIKKNAEEIKDKAEEFAKEFKDTQKYSSSRQIIAICLFGLGIILLFQNFGLFTIFNPLKLWPLIFVFIAIVLLKNN</sequence>
<evidence type="ECO:0000256" key="5">
    <source>
        <dbReference type="ARBA" id="ARBA00023136"/>
    </source>
</evidence>